<dbReference type="InterPro" id="IPR027417">
    <property type="entry name" value="P-loop_NTPase"/>
</dbReference>
<dbReference type="OrthoDB" id="8954335at2759"/>
<keyword evidence="2" id="KW-0342">GTP-binding</keyword>
<gene>
    <name evidence="5" type="ORF">ENH_00045090</name>
</gene>
<dbReference type="InterPro" id="IPR005225">
    <property type="entry name" value="Small_GTP-bd"/>
</dbReference>
<evidence type="ECO:0000256" key="1">
    <source>
        <dbReference type="ARBA" id="ARBA00022741"/>
    </source>
</evidence>
<feature type="domain" description="GTPase Der C-terminal KH-domain-like" evidence="4">
    <location>
        <begin position="545"/>
        <end position="625"/>
    </location>
</feature>
<dbReference type="PANTHER" id="PTHR43834">
    <property type="entry name" value="GTPASE DER"/>
    <property type="match status" value="1"/>
</dbReference>
<name>U6MPE3_9EIME</name>
<keyword evidence="6" id="KW-1185">Reference proteome</keyword>
<dbReference type="InterPro" id="IPR006073">
    <property type="entry name" value="GTP-bd"/>
</dbReference>
<reference evidence="5" key="1">
    <citation type="submission" date="2013-10" db="EMBL/GenBank/DDBJ databases">
        <title>Genomic analysis of the causative agents of coccidiosis in chickens.</title>
        <authorList>
            <person name="Reid A.J."/>
            <person name="Blake D."/>
            <person name="Billington K."/>
            <person name="Browne H."/>
            <person name="Dunn M."/>
            <person name="Hung S."/>
            <person name="Kawahara F."/>
            <person name="Miranda-Saavedra D."/>
            <person name="Mourier T."/>
            <person name="Nagra H."/>
            <person name="Otto T.D."/>
            <person name="Rawlings N."/>
            <person name="Sanchez A."/>
            <person name="Sanders M."/>
            <person name="Subramaniam C."/>
            <person name="Tay Y."/>
            <person name="Dear P."/>
            <person name="Doerig C."/>
            <person name="Gruber A."/>
            <person name="Parkinson J."/>
            <person name="Shirley M."/>
            <person name="Wan K.L."/>
            <person name="Berriman M."/>
            <person name="Tomley F."/>
            <person name="Pain A."/>
        </authorList>
    </citation>
    <scope>NUCLEOTIDE SEQUENCE [LARGE SCALE GENOMIC DNA]</scope>
    <source>
        <strain evidence="5">Houghton</strain>
    </source>
</reference>
<dbReference type="InterPro" id="IPR032859">
    <property type="entry name" value="KH_dom-like"/>
</dbReference>
<dbReference type="InterPro" id="IPR015946">
    <property type="entry name" value="KH_dom-like_a/b"/>
</dbReference>
<dbReference type="Pfam" id="PF14714">
    <property type="entry name" value="KH_dom-like"/>
    <property type="match status" value="1"/>
</dbReference>
<evidence type="ECO:0000313" key="5">
    <source>
        <dbReference type="EMBL" id="CDJ63515.1"/>
    </source>
</evidence>
<protein>
    <submittedName>
        <fullName evidence="5">Small GTP-binding protein, putative</fullName>
    </submittedName>
</protein>
<feature type="domain" description="G" evidence="3">
    <location>
        <begin position="361"/>
        <end position="485"/>
    </location>
</feature>
<dbReference type="RefSeq" id="XP_013440877.1">
    <property type="nucleotide sequence ID" value="XM_013585423.1"/>
</dbReference>
<evidence type="ECO:0000256" key="2">
    <source>
        <dbReference type="ARBA" id="ARBA00023134"/>
    </source>
</evidence>
<dbReference type="PANTHER" id="PTHR43834:SF6">
    <property type="entry name" value="GTPASE DER"/>
    <property type="match status" value="1"/>
</dbReference>
<dbReference type="Gene3D" id="3.40.50.300">
    <property type="entry name" value="P-loop containing nucleotide triphosphate hydrolases"/>
    <property type="match status" value="2"/>
</dbReference>
<evidence type="ECO:0000259" key="4">
    <source>
        <dbReference type="Pfam" id="PF14714"/>
    </source>
</evidence>
<keyword evidence="1" id="KW-0547">Nucleotide-binding</keyword>
<dbReference type="NCBIfam" id="TIGR00231">
    <property type="entry name" value="small_GTP"/>
    <property type="match status" value="1"/>
</dbReference>
<dbReference type="Proteomes" id="UP000030754">
    <property type="component" value="Unassembled WGS sequence"/>
</dbReference>
<sequence>MPRLTLVGRENVGKSSLYNCLVTAGAPKSHCIAGNQLALVGPDPGTTQDRREYLWSCGSLNFLLTDTPSILADTGGVADTPKRQINNQVAAALEASEVILFIVDAKEGVTSDDEFIARQLKMLTKNQRAADGRTLNLGPHHQEEDSANIIEHSPVILVLNKAEGPNAANCIGDAYELHLGHPVAVSTKTSQNVKEILHEEAAATEAWLEGLSRRYGRGAQPVLAHKQSLGGYLHLPWSLKKSTPGDAAFEAPQQSEQDKCFHHDTVMLTVPESSPFYAHGNSRMKFRARYPEALNRAFPVVVLGHVQQGHMVEASIDECSKETWFRETEEPEAPNIVPASSVRPSANLDVETEKSEEPIRLTFIGRPNAGKSSLINSILKEERLKTSAKPGTTTDSVCISFCFKKQQMTLVDTAGVSRGWKMRGDDLLQQASLQTMRNIRAADVCILCLDAAHIEETGHIGSHDLSLANLASDKEGKSLVVCVTKWDLVDMNRRGQMRTLVLERLQTGLGHLKSCPVVFTSAAHAENLNTLLNKACAVYKRWCGRVPTGTINAWLQQYISRWPPPWRLGSQCQGKYITQAQTRPPTFVAWSNVYAHFPTHYKRQLVNAIREEFDMKGIPVRLVLRTTAMPKPGARLTKAEALKWKRLGPHQCGAEKIRRHLHTRRRKPRLRWEARRGQHHTRRLRTHCVQSPSAEIQMLWPHSVPRIQCRQIQLQQQHSQR</sequence>
<reference evidence="5" key="2">
    <citation type="submission" date="2013-10" db="EMBL/GenBank/DDBJ databases">
        <authorList>
            <person name="Aslett M."/>
        </authorList>
    </citation>
    <scope>NUCLEOTIDE SEQUENCE [LARGE SCALE GENOMIC DNA]</scope>
    <source>
        <strain evidence="5">Houghton</strain>
    </source>
</reference>
<dbReference type="SUPFAM" id="SSF52540">
    <property type="entry name" value="P-loop containing nucleoside triphosphate hydrolases"/>
    <property type="match status" value="2"/>
</dbReference>
<dbReference type="AlphaFoldDB" id="U6MPE3"/>
<dbReference type="VEuPathDB" id="ToxoDB:ENH_00045090"/>
<feature type="domain" description="G" evidence="3">
    <location>
        <begin position="4"/>
        <end position="122"/>
    </location>
</feature>
<organism evidence="5 6">
    <name type="scientific">Eimeria necatrix</name>
    <dbReference type="NCBI Taxonomy" id="51315"/>
    <lineage>
        <taxon>Eukaryota</taxon>
        <taxon>Sar</taxon>
        <taxon>Alveolata</taxon>
        <taxon>Apicomplexa</taxon>
        <taxon>Conoidasida</taxon>
        <taxon>Coccidia</taxon>
        <taxon>Eucoccidiorida</taxon>
        <taxon>Eimeriorina</taxon>
        <taxon>Eimeriidae</taxon>
        <taxon>Eimeria</taxon>
    </lineage>
</organism>
<dbReference type="PRINTS" id="PR00326">
    <property type="entry name" value="GTP1OBG"/>
</dbReference>
<proteinExistence type="predicted"/>
<evidence type="ECO:0000313" key="6">
    <source>
        <dbReference type="Proteomes" id="UP000030754"/>
    </source>
</evidence>
<dbReference type="EMBL" id="HG722823">
    <property type="protein sequence ID" value="CDJ63515.1"/>
    <property type="molecule type" value="Genomic_DNA"/>
</dbReference>
<dbReference type="Gene3D" id="3.30.300.20">
    <property type="match status" value="1"/>
</dbReference>
<evidence type="ECO:0000259" key="3">
    <source>
        <dbReference type="Pfam" id="PF01926"/>
    </source>
</evidence>
<dbReference type="Pfam" id="PF01926">
    <property type="entry name" value="MMR_HSR1"/>
    <property type="match status" value="2"/>
</dbReference>
<dbReference type="GeneID" id="25474665"/>
<accession>U6MPE3</accession>
<dbReference type="GO" id="GO:0005525">
    <property type="term" value="F:GTP binding"/>
    <property type="evidence" value="ECO:0007669"/>
    <property type="project" value="UniProtKB-KW"/>
</dbReference>